<feature type="region of interest" description="Disordered" evidence="1">
    <location>
        <begin position="20"/>
        <end position="57"/>
    </location>
</feature>
<evidence type="ECO:0000313" key="3">
    <source>
        <dbReference type="Proteomes" id="UP000748531"/>
    </source>
</evidence>
<dbReference type="EMBL" id="LUCH01007835">
    <property type="protein sequence ID" value="KAF5396573.1"/>
    <property type="molecule type" value="Genomic_DNA"/>
</dbReference>
<evidence type="ECO:0000313" key="2">
    <source>
        <dbReference type="EMBL" id="KAF5396573.1"/>
    </source>
</evidence>
<feature type="compositionally biased region" description="Polar residues" evidence="1">
    <location>
        <begin position="20"/>
        <end position="33"/>
    </location>
</feature>
<gene>
    <name evidence="2" type="ORF">PHET_10413</name>
</gene>
<sequence>MFTTSTSQLQSIDAIGPVNSSSAYSTGDVRTNNPRPPSSPLSAGIIGTSGAGNGASGDSSIGAVTSTINSSAAESVTNVITTNAEGYGLLAKGEYYVREKCFFDQISRSESGPRRHFSVNGTRAPNMQSTYGGVNSPRTGSFMNSGCISGSGPGFSIATAARRERQLNVETFGPIAARSTFAPRRRTNASLSREFLVSASA</sequence>
<dbReference type="AlphaFoldDB" id="A0A8J4SG89"/>
<protein>
    <submittedName>
        <fullName evidence="2">Uncharacterized protein</fullName>
    </submittedName>
</protein>
<keyword evidence="3" id="KW-1185">Reference proteome</keyword>
<dbReference type="Proteomes" id="UP000748531">
    <property type="component" value="Unassembled WGS sequence"/>
</dbReference>
<name>A0A8J4SG89_9TREM</name>
<proteinExistence type="predicted"/>
<reference evidence="2" key="1">
    <citation type="submission" date="2019-05" db="EMBL/GenBank/DDBJ databases">
        <title>Annotation for the trematode Paragonimus heterotremus.</title>
        <authorList>
            <person name="Choi Y.-J."/>
        </authorList>
    </citation>
    <scope>NUCLEOTIDE SEQUENCE</scope>
    <source>
        <strain evidence="2">LC</strain>
    </source>
</reference>
<comment type="caution">
    <text evidence="2">The sequence shown here is derived from an EMBL/GenBank/DDBJ whole genome shotgun (WGS) entry which is preliminary data.</text>
</comment>
<accession>A0A8J4SG89</accession>
<organism evidence="2 3">
    <name type="scientific">Paragonimus heterotremus</name>
    <dbReference type="NCBI Taxonomy" id="100268"/>
    <lineage>
        <taxon>Eukaryota</taxon>
        <taxon>Metazoa</taxon>
        <taxon>Spiralia</taxon>
        <taxon>Lophotrochozoa</taxon>
        <taxon>Platyhelminthes</taxon>
        <taxon>Trematoda</taxon>
        <taxon>Digenea</taxon>
        <taxon>Plagiorchiida</taxon>
        <taxon>Troglotremata</taxon>
        <taxon>Troglotrematidae</taxon>
        <taxon>Paragonimus</taxon>
    </lineage>
</organism>
<dbReference type="OrthoDB" id="21539at2759"/>
<evidence type="ECO:0000256" key="1">
    <source>
        <dbReference type="SAM" id="MobiDB-lite"/>
    </source>
</evidence>